<evidence type="ECO:0000313" key="6">
    <source>
        <dbReference type="EMBL" id="SVD02707.1"/>
    </source>
</evidence>
<name>A0A382S0A7_9ZZZZ</name>
<evidence type="ECO:0000256" key="4">
    <source>
        <dbReference type="ARBA" id="ARBA00023315"/>
    </source>
</evidence>
<evidence type="ECO:0000259" key="5">
    <source>
        <dbReference type="PROSITE" id="PS51733"/>
    </source>
</evidence>
<sequence>MLLTDYKWFQAQPFSPEAGTTPEMIVRRLGLQNYELVWQAMRYLAENSALSKPDEIWLLSHKPVYTQGQAGQAKHILNPGDIPVVQIDRGGQVTYHGPGQLVAYLLINVRRRNFGARALVDFIENALLATLKDYGIAATTK</sequence>
<evidence type="ECO:0000256" key="1">
    <source>
        <dbReference type="ARBA" id="ARBA00004821"/>
    </source>
</evidence>
<keyword evidence="3" id="KW-0808">Transferase</keyword>
<organism evidence="6">
    <name type="scientific">marine metagenome</name>
    <dbReference type="NCBI Taxonomy" id="408172"/>
    <lineage>
        <taxon>unclassified sequences</taxon>
        <taxon>metagenomes</taxon>
        <taxon>ecological metagenomes</taxon>
    </lineage>
</organism>
<dbReference type="Pfam" id="PF21948">
    <property type="entry name" value="LplA-B_cat"/>
    <property type="match status" value="1"/>
</dbReference>
<dbReference type="GO" id="GO:0033819">
    <property type="term" value="F:lipoyl(octanoyl) transferase activity"/>
    <property type="evidence" value="ECO:0007669"/>
    <property type="project" value="UniProtKB-EC"/>
</dbReference>
<dbReference type="PANTHER" id="PTHR10993">
    <property type="entry name" value="OCTANOYLTRANSFERASE"/>
    <property type="match status" value="1"/>
</dbReference>
<dbReference type="PANTHER" id="PTHR10993:SF7">
    <property type="entry name" value="LIPOYLTRANSFERASE 2, MITOCHONDRIAL-RELATED"/>
    <property type="match status" value="1"/>
</dbReference>
<protein>
    <recommendedName>
        <fullName evidence="2">lipoyl(octanoyl) transferase</fullName>
        <ecNumber evidence="2">2.3.1.181</ecNumber>
    </recommendedName>
</protein>
<dbReference type="AlphaFoldDB" id="A0A382S0A7"/>
<dbReference type="PROSITE" id="PS51733">
    <property type="entry name" value="BPL_LPL_CATALYTIC"/>
    <property type="match status" value="1"/>
</dbReference>
<proteinExistence type="predicted"/>
<dbReference type="InterPro" id="IPR000544">
    <property type="entry name" value="Octanoyltransferase"/>
</dbReference>
<dbReference type="Gene3D" id="3.30.930.10">
    <property type="entry name" value="Bira Bifunctional Protein, Domain 2"/>
    <property type="match status" value="1"/>
</dbReference>
<feature type="non-terminal residue" evidence="6">
    <location>
        <position position="141"/>
    </location>
</feature>
<dbReference type="NCBIfam" id="TIGR00214">
    <property type="entry name" value="lipB"/>
    <property type="match status" value="1"/>
</dbReference>
<feature type="domain" description="BPL/LPL catalytic" evidence="5">
    <location>
        <begin position="50"/>
        <end position="141"/>
    </location>
</feature>
<evidence type="ECO:0000256" key="3">
    <source>
        <dbReference type="ARBA" id="ARBA00022679"/>
    </source>
</evidence>
<dbReference type="InterPro" id="IPR020605">
    <property type="entry name" value="Octanoyltransferase_CS"/>
</dbReference>
<evidence type="ECO:0000256" key="2">
    <source>
        <dbReference type="ARBA" id="ARBA00012334"/>
    </source>
</evidence>
<dbReference type="GO" id="GO:0009249">
    <property type="term" value="P:protein lipoylation"/>
    <property type="evidence" value="ECO:0007669"/>
    <property type="project" value="InterPro"/>
</dbReference>
<accession>A0A382S0A7</accession>
<dbReference type="InterPro" id="IPR004143">
    <property type="entry name" value="BPL_LPL_catalytic"/>
</dbReference>
<comment type="pathway">
    <text evidence="1">Protein modification; protein lipoylation via endogenous pathway; protein N(6)-(lipoyl)lysine from octanoyl-[acyl-carrier-protein]: step 1/2.</text>
</comment>
<reference evidence="6" key="1">
    <citation type="submission" date="2018-05" db="EMBL/GenBank/DDBJ databases">
        <authorList>
            <person name="Lanie J.A."/>
            <person name="Ng W.-L."/>
            <person name="Kazmierczak K.M."/>
            <person name="Andrzejewski T.M."/>
            <person name="Davidsen T.M."/>
            <person name="Wayne K.J."/>
            <person name="Tettelin H."/>
            <person name="Glass J.I."/>
            <person name="Rusch D."/>
            <person name="Podicherti R."/>
            <person name="Tsui H.-C.T."/>
            <person name="Winkler M.E."/>
        </authorList>
    </citation>
    <scope>NUCLEOTIDE SEQUENCE</scope>
</reference>
<dbReference type="UniPathway" id="UPA00538">
    <property type="reaction ID" value="UER00592"/>
</dbReference>
<dbReference type="PROSITE" id="PS01313">
    <property type="entry name" value="LIPB"/>
    <property type="match status" value="1"/>
</dbReference>
<keyword evidence="4" id="KW-0012">Acyltransferase</keyword>
<dbReference type="EMBL" id="UINC01125106">
    <property type="protein sequence ID" value="SVD02707.1"/>
    <property type="molecule type" value="Genomic_DNA"/>
</dbReference>
<dbReference type="EC" id="2.3.1.181" evidence="2"/>
<dbReference type="SUPFAM" id="SSF55681">
    <property type="entry name" value="Class II aaRS and biotin synthetases"/>
    <property type="match status" value="1"/>
</dbReference>
<gene>
    <name evidence="6" type="ORF">METZ01_LOCUS355561</name>
</gene>
<dbReference type="PIRSF" id="PIRSF016262">
    <property type="entry name" value="LPLase"/>
    <property type="match status" value="1"/>
</dbReference>
<dbReference type="InterPro" id="IPR045864">
    <property type="entry name" value="aa-tRNA-synth_II/BPL/LPL"/>
</dbReference>